<dbReference type="Proteomes" id="UP000663832">
    <property type="component" value="Unassembled WGS sequence"/>
</dbReference>
<sequence>MDSKPTDSEPPVEPPPAEPQAPPQEIDEVVKLPSNFWSIVGVCTLVMFTFLSIAVSITIVCVTLSKQSNKKCELNFQRSAKYELDYEPRPRYISVSDFDKDGYLDIVVANSGTNNIGIFFGNTLGTFDDQITYSTGLQSHPVCVTTGNFNNDTLMDIVVANYRTNSIGVFLNVGKRNLTSPVTTSLGSSHPIALAVGDFNNDNYLDVAVVNYGTSTIALLLGFNNGSFQIRLIYNMGYDSIPYSISVADFNNDTMLDVAVVNYGTSNLVVLLANGNGSFISQTYSTQQNSNPSSVAIGDFNNDNRFDIAITNSGTSNVGIFLGYGNGSFTSMISYSTGLNSQPDFILINDFDNDTKYDVVVIDSKNNNVLVMKGNGRGNFSIITTHSTGYNSDPTSIVIGDYDHDNKLDIAISNNATNNIVILTQYDSFPTVTDVAYSTGDISYPFRAAVGDLNNDNFSDIIVANYLSSTIGIFMNLGNGTFADQIELFIGNTSNPNFIVVIDINNDKQLDIIVNDNGDYGIRILFGYGNGSFTASNLFVTANTTAPAYITVAYLNGDSILDIIMATIDNNNIGILFGIGNGEFRDVITLQVPANFLPVSVVVNDLNNDHILDIIASDSTSGGIAIFMGYGNESYGTPLILPTYDDLPNSLAIGDLNNDHRLDIVYASQSVSTVGILLGNRNGTFDNIITYSTGGGSYPQNVVLVDLNNDNQLDLAVVNIFDLSIGIFFGFGNGSFTSQTIFTTEGIDQPQSVAFTDFNNDLQLDFVVCKPTANEIAVYLVYFKSDFTYEISYLTGSAPHPSYVAIGDFNNDNRSDIVVANSGTDNIQVLFEYYQGTFLNKSAYSTGFSSSPQFVTVADFNNDQQADIAVTHTQDGIINIFLGYSNGTFDQPIIYPTGSESLPNSIGFGYFNHDNWTDIVVANSGANNIGAYLGFDYPTFTNDTIIIPGISSSPVYITAGDFNNDHYWDFVVVNVLTNNISVYLGYGNGTFAVPISYSAGSANSIAVGDFNGDKILDLVVATNSKDPIIIFIGFGNGSFQPQVSTDKSFSSAPVSVTVGELNNDSKLDIIVAYEGSSSIGVSLGYGNGSFRNQILIMLPTQSYPVWVVVNDLNNDNILDIVVANYGLNNVGILFGYGNGSFRDLITLSTGDNSGPISIVTGDMNNDKWIDIIVANVNSKTVGLFLGNGNGTFLSQITYSTGSQSQLMAISIADLNNDTLLDIIVVDAGSGNNNVGVFYGYGAGKFTVYNTYATGLNSYPCSIVICDFDNDARLDMAIIYSGEDSIGIMLQRKSKPFATPLLIPTGEDSRPMSVAVGYFNNDNHLDFTIANSGTNNIGIFLGDGNGEFSEQMTYSTGNNSTPISIAVGHFNNDTYLDIIVANEQTNTIMIFQGYGNGTITLLSIYSTGAGSAPSSLSIKDLNNDNYLDIAVTNFNSNEIVVFIGSNKGNFSKLNSYALGYNARPKSVTVGDINNDGLYDLIVANYGTNYVEILLQTC</sequence>
<dbReference type="InterPro" id="IPR028994">
    <property type="entry name" value="Integrin_alpha_N"/>
</dbReference>
<protein>
    <submittedName>
        <fullName evidence="5">Uncharacterized protein</fullName>
    </submittedName>
</protein>
<gene>
    <name evidence="4" type="ORF">BJG266_LOCUS41386</name>
    <name evidence="5" type="ORF">QVE165_LOCUS58248</name>
</gene>
<dbReference type="PANTHER" id="PTHR44103">
    <property type="entry name" value="PROPROTEIN CONVERTASE P"/>
    <property type="match status" value="1"/>
</dbReference>
<proteinExistence type="predicted"/>
<dbReference type="Gene3D" id="2.30.30.100">
    <property type="match status" value="2"/>
</dbReference>
<reference evidence="5" key="1">
    <citation type="submission" date="2021-02" db="EMBL/GenBank/DDBJ databases">
        <authorList>
            <person name="Nowell W R."/>
        </authorList>
    </citation>
    <scope>NUCLEOTIDE SEQUENCE</scope>
</reference>
<organism evidence="5 6">
    <name type="scientific">Adineta steineri</name>
    <dbReference type="NCBI Taxonomy" id="433720"/>
    <lineage>
        <taxon>Eukaryota</taxon>
        <taxon>Metazoa</taxon>
        <taxon>Spiralia</taxon>
        <taxon>Gnathifera</taxon>
        <taxon>Rotifera</taxon>
        <taxon>Eurotatoria</taxon>
        <taxon>Bdelloidea</taxon>
        <taxon>Adinetida</taxon>
        <taxon>Adinetidae</taxon>
        <taxon>Adineta</taxon>
    </lineage>
</organism>
<evidence type="ECO:0000256" key="1">
    <source>
        <dbReference type="ARBA" id="ARBA00022729"/>
    </source>
</evidence>
<dbReference type="Proteomes" id="UP000663877">
    <property type="component" value="Unassembled WGS sequence"/>
</dbReference>
<dbReference type="InterPro" id="IPR013517">
    <property type="entry name" value="FG-GAP"/>
</dbReference>
<comment type="caution">
    <text evidence="5">The sequence shown here is derived from an EMBL/GenBank/DDBJ whole genome shotgun (WGS) entry which is preliminary data.</text>
</comment>
<dbReference type="SUPFAM" id="SSF69318">
    <property type="entry name" value="Integrin alpha N-terminal domain"/>
    <property type="match status" value="5"/>
</dbReference>
<keyword evidence="3" id="KW-1133">Transmembrane helix</keyword>
<keyword evidence="3" id="KW-0472">Membrane</keyword>
<keyword evidence="3" id="KW-0812">Transmembrane</keyword>
<dbReference type="OrthoDB" id="10041227at2759"/>
<evidence type="ECO:0000256" key="2">
    <source>
        <dbReference type="SAM" id="MobiDB-lite"/>
    </source>
</evidence>
<dbReference type="Pfam" id="PF13517">
    <property type="entry name" value="FG-GAP_3"/>
    <property type="match status" value="12"/>
</dbReference>
<accession>A0A816DK64</accession>
<keyword evidence="1" id="KW-0732">Signal</keyword>
<name>A0A816DK64_9BILA</name>
<feature type="compositionally biased region" description="Pro residues" evidence="2">
    <location>
        <begin position="11"/>
        <end position="22"/>
    </location>
</feature>
<dbReference type="EMBL" id="CAJNOM010002612">
    <property type="protein sequence ID" value="CAF1635098.1"/>
    <property type="molecule type" value="Genomic_DNA"/>
</dbReference>
<feature type="transmembrane region" description="Helical" evidence="3">
    <location>
        <begin position="36"/>
        <end position="64"/>
    </location>
</feature>
<dbReference type="Gene3D" id="2.130.10.130">
    <property type="entry name" value="Integrin alpha, N-terminal"/>
    <property type="match status" value="7"/>
</dbReference>
<feature type="region of interest" description="Disordered" evidence="2">
    <location>
        <begin position="1"/>
        <end position="23"/>
    </location>
</feature>
<keyword evidence="6" id="KW-1185">Reference proteome</keyword>
<evidence type="ECO:0000313" key="5">
    <source>
        <dbReference type="EMBL" id="CAF1635098.1"/>
    </source>
</evidence>
<evidence type="ECO:0000313" key="6">
    <source>
        <dbReference type="Proteomes" id="UP000663832"/>
    </source>
</evidence>
<evidence type="ECO:0000256" key="3">
    <source>
        <dbReference type="SAM" id="Phobius"/>
    </source>
</evidence>
<dbReference type="EMBL" id="CAJNOI010002295">
    <property type="protein sequence ID" value="CAF1468490.1"/>
    <property type="molecule type" value="Genomic_DNA"/>
</dbReference>
<dbReference type="PANTHER" id="PTHR44103:SF1">
    <property type="entry name" value="PROPROTEIN CONVERTASE P"/>
    <property type="match status" value="1"/>
</dbReference>
<evidence type="ECO:0000313" key="4">
    <source>
        <dbReference type="EMBL" id="CAF1468490.1"/>
    </source>
</evidence>